<dbReference type="RefSeq" id="WP_091973470.1">
    <property type="nucleotide sequence ID" value="NZ_CP124065.1"/>
</dbReference>
<protein>
    <recommendedName>
        <fullName evidence="4">Lipoprotein</fullName>
    </recommendedName>
</protein>
<dbReference type="AlphaFoldDB" id="A0A1G4Q3C8"/>
<dbReference type="OrthoDB" id="352840at2"/>
<dbReference type="NCBIfam" id="NF033515">
    <property type="entry name" value="lipo_6_6_Borrel"/>
    <property type="match status" value="1"/>
</dbReference>
<reference evidence="3" key="1">
    <citation type="submission" date="2016-10" db="EMBL/GenBank/DDBJ databases">
        <authorList>
            <person name="Varghese N."/>
            <person name="Submissions S."/>
        </authorList>
    </citation>
    <scope>NUCLEOTIDE SEQUENCE [LARGE SCALE GENOMIC DNA]</scope>
    <source>
        <strain evidence="3">ATCC 51557</strain>
    </source>
</reference>
<accession>A0A1G4Q3C8</accession>
<evidence type="ECO:0000256" key="1">
    <source>
        <dbReference type="SAM" id="MobiDB-lite"/>
    </source>
</evidence>
<keyword evidence="3" id="KW-1185">Reference proteome</keyword>
<evidence type="ECO:0000313" key="3">
    <source>
        <dbReference type="Proteomes" id="UP000199262"/>
    </source>
</evidence>
<sequence>MTKLMYAIFLSTILFIACETTRISDEMENTSDDDSKVTTPMQDKSMKSTKKSMKSIKK</sequence>
<evidence type="ECO:0000313" key="2">
    <source>
        <dbReference type="EMBL" id="SCW38935.1"/>
    </source>
</evidence>
<dbReference type="PROSITE" id="PS51257">
    <property type="entry name" value="PROKAR_LIPOPROTEIN"/>
    <property type="match status" value="1"/>
</dbReference>
<dbReference type="EMBL" id="FMTE01000005">
    <property type="protein sequence ID" value="SCW38935.1"/>
    <property type="molecule type" value="Genomic_DNA"/>
</dbReference>
<feature type="region of interest" description="Disordered" evidence="1">
    <location>
        <begin position="26"/>
        <end position="58"/>
    </location>
</feature>
<organism evidence="2 3">
    <name type="scientific">Borreliella japonica</name>
    <name type="common">Borrelia japonica</name>
    <dbReference type="NCBI Taxonomy" id="34095"/>
    <lineage>
        <taxon>Bacteria</taxon>
        <taxon>Pseudomonadati</taxon>
        <taxon>Spirochaetota</taxon>
        <taxon>Spirochaetia</taxon>
        <taxon>Spirochaetales</taxon>
        <taxon>Borreliaceae</taxon>
        <taxon>Borreliella</taxon>
    </lineage>
</organism>
<proteinExistence type="predicted"/>
<gene>
    <name evidence="2" type="ORF">SAMN02983004_00903</name>
</gene>
<evidence type="ECO:0008006" key="4">
    <source>
        <dbReference type="Google" id="ProtNLM"/>
    </source>
</evidence>
<dbReference type="Proteomes" id="UP000199262">
    <property type="component" value="Unassembled WGS sequence"/>
</dbReference>
<feature type="compositionally biased region" description="Basic residues" evidence="1">
    <location>
        <begin position="47"/>
        <end position="58"/>
    </location>
</feature>
<name>A0A1G4Q3C8_BORJA</name>